<proteinExistence type="predicted"/>
<name>A0A843VLU3_COLES</name>
<comment type="caution">
    <text evidence="1">The sequence shown here is derived from an EMBL/GenBank/DDBJ whole genome shotgun (WGS) entry which is preliminary data.</text>
</comment>
<evidence type="ECO:0000313" key="2">
    <source>
        <dbReference type="Proteomes" id="UP000652761"/>
    </source>
</evidence>
<gene>
    <name evidence="1" type="ORF">Taro_025876</name>
</gene>
<sequence>MYADHIILYRAYSDNEDLVVSRVLFPSGVKEDLVVSRVLFPSGVKEDLVVSRVLFRSGVKEDQLSWGDYSAEYLSAEQQERFTFVKTKVCGNKAVDVPNLEKNGMGSIEETLRRMQWMEIATFTESAAEQQAVAPVEQQQAEESVAEQQAAQSAAEQQAVAPAFQLESLTASVVEEEVADKASDSPTSIIGSILRNLVESALSS</sequence>
<evidence type="ECO:0000313" key="1">
    <source>
        <dbReference type="EMBL" id="MQL93233.1"/>
    </source>
</evidence>
<protein>
    <submittedName>
        <fullName evidence="1">Uncharacterized protein</fullName>
    </submittedName>
</protein>
<dbReference type="OrthoDB" id="848707at2759"/>
<accession>A0A843VLU3</accession>
<dbReference type="AlphaFoldDB" id="A0A843VLU3"/>
<dbReference type="Proteomes" id="UP000652761">
    <property type="component" value="Unassembled WGS sequence"/>
</dbReference>
<organism evidence="1 2">
    <name type="scientific">Colocasia esculenta</name>
    <name type="common">Wild taro</name>
    <name type="synonym">Arum esculentum</name>
    <dbReference type="NCBI Taxonomy" id="4460"/>
    <lineage>
        <taxon>Eukaryota</taxon>
        <taxon>Viridiplantae</taxon>
        <taxon>Streptophyta</taxon>
        <taxon>Embryophyta</taxon>
        <taxon>Tracheophyta</taxon>
        <taxon>Spermatophyta</taxon>
        <taxon>Magnoliopsida</taxon>
        <taxon>Liliopsida</taxon>
        <taxon>Araceae</taxon>
        <taxon>Aroideae</taxon>
        <taxon>Colocasieae</taxon>
        <taxon>Colocasia</taxon>
    </lineage>
</organism>
<reference evidence="1" key="1">
    <citation type="submission" date="2017-07" db="EMBL/GenBank/DDBJ databases">
        <title>Taro Niue Genome Assembly and Annotation.</title>
        <authorList>
            <person name="Atibalentja N."/>
            <person name="Keating K."/>
            <person name="Fields C.J."/>
        </authorList>
    </citation>
    <scope>NUCLEOTIDE SEQUENCE</scope>
    <source>
        <strain evidence="1">Niue_2</strain>
        <tissue evidence="1">Leaf</tissue>
    </source>
</reference>
<keyword evidence="2" id="KW-1185">Reference proteome</keyword>
<dbReference type="EMBL" id="NMUH01001535">
    <property type="protein sequence ID" value="MQL93233.1"/>
    <property type="molecule type" value="Genomic_DNA"/>
</dbReference>